<dbReference type="Pfam" id="PF07110">
    <property type="entry name" value="EthD"/>
    <property type="match status" value="1"/>
</dbReference>
<dbReference type="NCBIfam" id="TIGR02118">
    <property type="entry name" value="EthD family reductase"/>
    <property type="match status" value="1"/>
</dbReference>
<proteinExistence type="predicted"/>
<accession>A0A212L4Q7</accession>
<protein>
    <recommendedName>
        <fullName evidence="1">EthD domain-containing protein</fullName>
    </recommendedName>
</protein>
<dbReference type="GO" id="GO:0016491">
    <property type="term" value="F:oxidoreductase activity"/>
    <property type="evidence" value="ECO:0007669"/>
    <property type="project" value="InterPro"/>
</dbReference>
<dbReference type="AlphaFoldDB" id="A0A212L4Q7"/>
<evidence type="ECO:0000313" key="2">
    <source>
        <dbReference type="EMBL" id="SCM72329.1"/>
    </source>
</evidence>
<sequence length="124" mass="14260">MLKMTMLVRRLPSLDHDEFDRYWREAHGPLVTRLALPLRIRRYVQTTVDAGDPVQDALRQARGTLAVDFDGLGELWWDSLDDYRAVRSTPEGLAAVAEVTADERRFVDLSRSCLWFGIERPMIG</sequence>
<reference evidence="2" key="1">
    <citation type="submission" date="2016-08" db="EMBL/GenBank/DDBJ databases">
        <authorList>
            <person name="Seilhamer J.J."/>
        </authorList>
    </citation>
    <scope>NUCLEOTIDE SEQUENCE</scope>
    <source>
        <strain evidence="2">86</strain>
    </source>
</reference>
<dbReference type="Gene3D" id="3.30.70.100">
    <property type="match status" value="1"/>
</dbReference>
<evidence type="ECO:0000259" key="1">
    <source>
        <dbReference type="Pfam" id="PF07110"/>
    </source>
</evidence>
<gene>
    <name evidence="2" type="ORF">KL86PLE_100552</name>
</gene>
<dbReference type="InterPro" id="IPR011008">
    <property type="entry name" value="Dimeric_a/b-barrel"/>
</dbReference>
<organism evidence="2">
    <name type="scientific">uncultured Pleomorphomonas sp</name>
    <dbReference type="NCBI Taxonomy" id="442121"/>
    <lineage>
        <taxon>Bacteria</taxon>
        <taxon>Pseudomonadati</taxon>
        <taxon>Pseudomonadota</taxon>
        <taxon>Alphaproteobacteria</taxon>
        <taxon>Hyphomicrobiales</taxon>
        <taxon>Pleomorphomonadaceae</taxon>
        <taxon>Pleomorphomonas</taxon>
        <taxon>environmental samples</taxon>
    </lineage>
</organism>
<dbReference type="SUPFAM" id="SSF54909">
    <property type="entry name" value="Dimeric alpha+beta barrel"/>
    <property type="match status" value="1"/>
</dbReference>
<dbReference type="EMBL" id="FMJD01000002">
    <property type="protein sequence ID" value="SCM72329.1"/>
    <property type="molecule type" value="Genomic_DNA"/>
</dbReference>
<feature type="domain" description="EthD" evidence="1">
    <location>
        <begin position="12"/>
        <end position="110"/>
    </location>
</feature>
<dbReference type="RefSeq" id="WP_288199259.1">
    <property type="nucleotide sequence ID" value="NZ_LT608334.1"/>
</dbReference>
<name>A0A212L4Q7_9HYPH</name>
<dbReference type="InterPro" id="IPR009799">
    <property type="entry name" value="EthD_dom"/>
</dbReference>